<feature type="domain" description="HTH araC/xylS-type" evidence="5">
    <location>
        <begin position="370"/>
        <end position="471"/>
    </location>
</feature>
<keyword evidence="1" id="KW-0805">Transcription regulation</keyword>
<dbReference type="RefSeq" id="WP_251779977.1">
    <property type="nucleotide sequence ID" value="NZ_JAMKFE010000012.1"/>
</dbReference>
<dbReference type="Proteomes" id="UP001165541">
    <property type="component" value="Unassembled WGS sequence"/>
</dbReference>
<organism evidence="6 7">
    <name type="scientific">Caldimonas mangrovi</name>
    <dbReference type="NCBI Taxonomy" id="2944811"/>
    <lineage>
        <taxon>Bacteria</taxon>
        <taxon>Pseudomonadati</taxon>
        <taxon>Pseudomonadota</taxon>
        <taxon>Betaproteobacteria</taxon>
        <taxon>Burkholderiales</taxon>
        <taxon>Sphaerotilaceae</taxon>
        <taxon>Caldimonas</taxon>
    </lineage>
</organism>
<dbReference type="PANTHER" id="PTHR46796:SF12">
    <property type="entry name" value="HTH-TYPE DNA-BINDING TRANSCRIPTIONAL ACTIVATOR EUTR"/>
    <property type="match status" value="1"/>
</dbReference>
<dbReference type="Gene3D" id="1.25.40.10">
    <property type="entry name" value="Tetratricopeptide repeat domain"/>
    <property type="match status" value="1"/>
</dbReference>
<evidence type="ECO:0000259" key="5">
    <source>
        <dbReference type="PROSITE" id="PS01124"/>
    </source>
</evidence>
<dbReference type="SUPFAM" id="SSF46689">
    <property type="entry name" value="Homeodomain-like"/>
    <property type="match status" value="1"/>
</dbReference>
<evidence type="ECO:0000256" key="4">
    <source>
        <dbReference type="SAM" id="MobiDB-lite"/>
    </source>
</evidence>
<dbReference type="PROSITE" id="PS01124">
    <property type="entry name" value="HTH_ARAC_FAMILY_2"/>
    <property type="match status" value="1"/>
</dbReference>
<dbReference type="InterPro" id="IPR018060">
    <property type="entry name" value="HTH_AraC"/>
</dbReference>
<dbReference type="InterPro" id="IPR011990">
    <property type="entry name" value="TPR-like_helical_dom_sf"/>
</dbReference>
<dbReference type="SUPFAM" id="SSF48452">
    <property type="entry name" value="TPR-like"/>
    <property type="match status" value="1"/>
</dbReference>
<sequence length="487" mass="55006">MLMLALTCIRTCLQDEPVRMVMQGQLTQAVRLAMVRLEKRPSPQAADSHALLGQIVGRSLIALGREEEAEELFRRQLRIYEMSSRACVRWMSSMDQGAMQLALNRLSRAADAFNTVADDETAPVPLRVEALAGLSVSLRGLGEYRRADRTLSHAQVMAQAHTPMILQRLLEATRMESSVLSGLRAFDEGSDAAPISVGAGLPSYSRAQLLELAGEFDDLVIARRRLTFLAALLPHRSKTEQAANIVENLHFVRQQKLSGHECECRVEAALALVGNGEAKSAHDVLESLAHDEESVRRHRYSLELKYCISRIYALQGRHADALRLYKEHVNQAMGRLRAELAQLPYSRCLEKQQMADHNDSMKMLLPLRYRRAYQYIVEHLDDRDLSVREVAAHIDVTERALQMAFRSHLGMAPAELIRRKRMDGIRKELREAPDRPNVLDVAQRWGMTNRSTLTQNYRHFFKETPTTMLRGGAPFPATPGTEPEDLQ</sequence>
<protein>
    <submittedName>
        <fullName evidence="6">Helix-turn-helix transcriptional regulator</fullName>
    </submittedName>
</protein>
<reference evidence="6" key="1">
    <citation type="submission" date="2022-05" db="EMBL/GenBank/DDBJ databases">
        <title>Schlegelella sp. nov., isolated from mangrove soil.</title>
        <authorList>
            <person name="Liu Y."/>
            <person name="Ge X."/>
            <person name="Liu W."/>
        </authorList>
    </citation>
    <scope>NUCLEOTIDE SEQUENCE</scope>
    <source>
        <strain evidence="6">S2-27</strain>
    </source>
</reference>
<dbReference type="InterPro" id="IPR009057">
    <property type="entry name" value="Homeodomain-like_sf"/>
</dbReference>
<dbReference type="PANTHER" id="PTHR46796">
    <property type="entry name" value="HTH-TYPE TRANSCRIPTIONAL ACTIVATOR RHAS-RELATED"/>
    <property type="match status" value="1"/>
</dbReference>
<dbReference type="EMBL" id="JAMKFE010000012">
    <property type="protein sequence ID" value="MCM5681496.1"/>
    <property type="molecule type" value="Genomic_DNA"/>
</dbReference>
<dbReference type="PROSITE" id="PS00041">
    <property type="entry name" value="HTH_ARAC_FAMILY_1"/>
    <property type="match status" value="1"/>
</dbReference>
<evidence type="ECO:0000313" key="6">
    <source>
        <dbReference type="EMBL" id="MCM5681496.1"/>
    </source>
</evidence>
<keyword evidence="2" id="KW-0238">DNA-binding</keyword>
<keyword evidence="7" id="KW-1185">Reference proteome</keyword>
<evidence type="ECO:0000256" key="2">
    <source>
        <dbReference type="ARBA" id="ARBA00023125"/>
    </source>
</evidence>
<dbReference type="Pfam" id="PF12833">
    <property type="entry name" value="HTH_18"/>
    <property type="match status" value="1"/>
</dbReference>
<dbReference type="InterPro" id="IPR018062">
    <property type="entry name" value="HTH_AraC-typ_CS"/>
</dbReference>
<comment type="caution">
    <text evidence="6">The sequence shown here is derived from an EMBL/GenBank/DDBJ whole genome shotgun (WGS) entry which is preliminary data.</text>
</comment>
<proteinExistence type="predicted"/>
<dbReference type="Gene3D" id="1.10.10.60">
    <property type="entry name" value="Homeodomain-like"/>
    <property type="match status" value="1"/>
</dbReference>
<accession>A0ABT0YTR9</accession>
<gene>
    <name evidence="6" type="ORF">M8A51_18370</name>
</gene>
<feature type="region of interest" description="Disordered" evidence="4">
    <location>
        <begin position="468"/>
        <end position="487"/>
    </location>
</feature>
<name>A0ABT0YTR9_9BURK</name>
<evidence type="ECO:0000256" key="1">
    <source>
        <dbReference type="ARBA" id="ARBA00023015"/>
    </source>
</evidence>
<dbReference type="SMART" id="SM00342">
    <property type="entry name" value="HTH_ARAC"/>
    <property type="match status" value="1"/>
</dbReference>
<dbReference type="InterPro" id="IPR050204">
    <property type="entry name" value="AraC_XylS_family_regulators"/>
</dbReference>
<evidence type="ECO:0000256" key="3">
    <source>
        <dbReference type="ARBA" id="ARBA00023163"/>
    </source>
</evidence>
<evidence type="ECO:0000313" key="7">
    <source>
        <dbReference type="Proteomes" id="UP001165541"/>
    </source>
</evidence>
<keyword evidence="3" id="KW-0804">Transcription</keyword>